<sequence length="181" mass="20896">MNKSLVDIVEKCKNLLFQVPKLADKLGEKDMHFIAELTKWLQESEEFLKTYNYAQCSEIAGFRSQLMTPLLSSEKNSSKRKEQLYVASTILYPAQSVLHSVLEPIEFKVEQAREIVAQLLQLAKQAGMIRYEANIDFNTYIMGIFEMFKSHEQLKASMTKVLTMVNRSDVLRIMAEEIDFS</sequence>
<dbReference type="Proteomes" id="UP000464657">
    <property type="component" value="Chromosome"/>
</dbReference>
<organism evidence="1 2">
    <name type="scientific">Kordia antarctica</name>
    <dbReference type="NCBI Taxonomy" id="1218801"/>
    <lineage>
        <taxon>Bacteria</taxon>
        <taxon>Pseudomonadati</taxon>
        <taxon>Bacteroidota</taxon>
        <taxon>Flavobacteriia</taxon>
        <taxon>Flavobacteriales</taxon>
        <taxon>Flavobacteriaceae</taxon>
        <taxon>Kordia</taxon>
    </lineage>
</organism>
<dbReference type="KEGG" id="kan:IMCC3317_16600"/>
<keyword evidence="2" id="KW-1185">Reference proteome</keyword>
<reference evidence="1 2" key="1">
    <citation type="journal article" date="2013" name="Int. J. Syst. Evol. Microbiol.">
        <title>Kordia antarctica sp. nov., isolated from Antarctic seawater.</title>
        <authorList>
            <person name="Baek K."/>
            <person name="Choi A."/>
            <person name="Kang I."/>
            <person name="Lee K."/>
            <person name="Cho J.C."/>
        </authorList>
    </citation>
    <scope>NUCLEOTIDE SEQUENCE [LARGE SCALE GENOMIC DNA]</scope>
    <source>
        <strain evidence="1 2">IMCC3317</strain>
    </source>
</reference>
<evidence type="ECO:0000313" key="2">
    <source>
        <dbReference type="Proteomes" id="UP000464657"/>
    </source>
</evidence>
<accession>A0A7L4ZIE6</accession>
<dbReference type="RefSeq" id="WP_160129017.1">
    <property type="nucleotide sequence ID" value="NZ_CP019288.1"/>
</dbReference>
<dbReference type="EMBL" id="CP019288">
    <property type="protein sequence ID" value="QHI36300.1"/>
    <property type="molecule type" value="Genomic_DNA"/>
</dbReference>
<name>A0A7L4ZIE6_9FLAO</name>
<dbReference type="AlphaFoldDB" id="A0A7L4ZIE6"/>
<proteinExistence type="predicted"/>
<gene>
    <name evidence="1" type="ORF">IMCC3317_16600</name>
</gene>
<protein>
    <submittedName>
        <fullName evidence="1">Uncharacterized protein</fullName>
    </submittedName>
</protein>
<evidence type="ECO:0000313" key="1">
    <source>
        <dbReference type="EMBL" id="QHI36300.1"/>
    </source>
</evidence>
<dbReference type="OrthoDB" id="1431065at2"/>